<evidence type="ECO:0000256" key="2">
    <source>
        <dbReference type="SAM" id="MobiDB-lite"/>
    </source>
</evidence>
<dbReference type="PANTHER" id="PTHR43861:SF3">
    <property type="entry name" value="PUTATIVE (AFU_ORTHOLOGUE AFUA_2G14390)-RELATED"/>
    <property type="match status" value="1"/>
</dbReference>
<keyword evidence="3" id="KW-0489">Methyltransferase</keyword>
<feature type="region of interest" description="Disordered" evidence="2">
    <location>
        <begin position="1"/>
        <end position="50"/>
    </location>
</feature>
<dbReference type="GO" id="GO:0008168">
    <property type="term" value="F:methyltransferase activity"/>
    <property type="evidence" value="ECO:0007669"/>
    <property type="project" value="UniProtKB-KW"/>
</dbReference>
<dbReference type="PANTHER" id="PTHR43861">
    <property type="entry name" value="TRANS-ACONITATE 2-METHYLTRANSFERASE-RELATED"/>
    <property type="match status" value="1"/>
</dbReference>
<protein>
    <submittedName>
        <fullName evidence="3">S-adenosyl-L-methionine-dependent methyltransferase</fullName>
    </submittedName>
</protein>
<keyword evidence="4" id="KW-1185">Reference proteome</keyword>
<name>A0A6A7B144_9PLEO</name>
<evidence type="ECO:0000313" key="3">
    <source>
        <dbReference type="EMBL" id="KAF2849246.1"/>
    </source>
</evidence>
<evidence type="ECO:0000256" key="1">
    <source>
        <dbReference type="ARBA" id="ARBA00022679"/>
    </source>
</evidence>
<dbReference type="Pfam" id="PF13489">
    <property type="entry name" value="Methyltransf_23"/>
    <property type="match status" value="1"/>
</dbReference>
<keyword evidence="1 3" id="KW-0808">Transferase</keyword>
<proteinExistence type="predicted"/>
<dbReference type="EMBL" id="MU006312">
    <property type="protein sequence ID" value="KAF2849246.1"/>
    <property type="molecule type" value="Genomic_DNA"/>
</dbReference>
<dbReference type="InterPro" id="IPR029063">
    <property type="entry name" value="SAM-dependent_MTases_sf"/>
</dbReference>
<accession>A0A6A7B144</accession>
<dbReference type="Gene3D" id="3.40.50.150">
    <property type="entry name" value="Vaccinia Virus protein VP39"/>
    <property type="match status" value="1"/>
</dbReference>
<dbReference type="AlphaFoldDB" id="A0A6A7B144"/>
<dbReference type="GO" id="GO:0032259">
    <property type="term" value="P:methylation"/>
    <property type="evidence" value="ECO:0007669"/>
    <property type="project" value="UniProtKB-KW"/>
</dbReference>
<dbReference type="CDD" id="cd02440">
    <property type="entry name" value="AdoMet_MTases"/>
    <property type="match status" value="1"/>
</dbReference>
<reference evidence="3" key="1">
    <citation type="submission" date="2020-01" db="EMBL/GenBank/DDBJ databases">
        <authorList>
            <consortium name="DOE Joint Genome Institute"/>
            <person name="Haridas S."/>
            <person name="Albert R."/>
            <person name="Binder M."/>
            <person name="Bloem J."/>
            <person name="Labutti K."/>
            <person name="Salamov A."/>
            <person name="Andreopoulos B."/>
            <person name="Baker S.E."/>
            <person name="Barry K."/>
            <person name="Bills G."/>
            <person name="Bluhm B.H."/>
            <person name="Cannon C."/>
            <person name="Castanera R."/>
            <person name="Culley D.E."/>
            <person name="Daum C."/>
            <person name="Ezra D."/>
            <person name="Gonzalez J.B."/>
            <person name="Henrissat B."/>
            <person name="Kuo A."/>
            <person name="Liang C."/>
            <person name="Lipzen A."/>
            <person name="Lutzoni F."/>
            <person name="Magnuson J."/>
            <person name="Mondo S."/>
            <person name="Nolan M."/>
            <person name="Ohm R."/>
            <person name="Pangilinan J."/>
            <person name="Park H.-J."/>
            <person name="Ramirez L."/>
            <person name="Alfaro M."/>
            <person name="Sun H."/>
            <person name="Tritt A."/>
            <person name="Yoshinaga Y."/>
            <person name="Zwiers L.-H."/>
            <person name="Turgeon B.G."/>
            <person name="Goodwin S.B."/>
            <person name="Spatafora J.W."/>
            <person name="Crous P.W."/>
            <person name="Grigoriev I.V."/>
        </authorList>
    </citation>
    <scope>NUCLEOTIDE SEQUENCE</scope>
    <source>
        <strain evidence="3">IPT5</strain>
    </source>
</reference>
<feature type="compositionally biased region" description="Polar residues" evidence="2">
    <location>
        <begin position="21"/>
        <end position="35"/>
    </location>
</feature>
<feature type="compositionally biased region" description="Acidic residues" evidence="2">
    <location>
        <begin position="36"/>
        <end position="50"/>
    </location>
</feature>
<dbReference type="OrthoDB" id="2013972at2759"/>
<organism evidence="3 4">
    <name type="scientific">Plenodomus tracheiphilus IPT5</name>
    <dbReference type="NCBI Taxonomy" id="1408161"/>
    <lineage>
        <taxon>Eukaryota</taxon>
        <taxon>Fungi</taxon>
        <taxon>Dikarya</taxon>
        <taxon>Ascomycota</taxon>
        <taxon>Pezizomycotina</taxon>
        <taxon>Dothideomycetes</taxon>
        <taxon>Pleosporomycetidae</taxon>
        <taxon>Pleosporales</taxon>
        <taxon>Pleosporineae</taxon>
        <taxon>Leptosphaeriaceae</taxon>
        <taxon>Plenodomus</taxon>
    </lineage>
</organism>
<dbReference type="SUPFAM" id="SSF53335">
    <property type="entry name" value="S-adenosyl-L-methionine-dependent methyltransferases"/>
    <property type="match status" value="1"/>
</dbReference>
<gene>
    <name evidence="3" type="ORF">T440DRAFT_469354</name>
</gene>
<sequence>MPNSSAFERERARLEKLRPLSSATDLTDFTASTMEPDSDPGSDDLADFESETQSLTPSIWDYVHQYGRTYHRYMAGAYPFPNDRPEQDRLDMQHAIFKALFNQRNYYAPLKRPKMKRMLDIGCGTGKWCVEMAKEFPKTRIEGIDLSPIQPDVTPGNVDFFIDDIRRKEWWHCTQPYDYIHTRFSLGIFEDFREIIQKGYNNLDPGGWMESQEIYTKVYCDDNTMPPDFELLEWTRTQDMAAMRLGMPLRIANKLKTWYEQAGFVEVKQEIFCIPINSWPRDARHKLLGKFQHWNMVAGVHAWTVEYFVKALGWTETEVEVYLAHLRKSIADKSVHAYYKVYVVWGRKPLPTEPPSAVPKPSHWPKDPTDDDDEGEEDEDAFTVV</sequence>
<feature type="compositionally biased region" description="Basic and acidic residues" evidence="2">
    <location>
        <begin position="7"/>
        <end position="18"/>
    </location>
</feature>
<evidence type="ECO:0000313" key="4">
    <source>
        <dbReference type="Proteomes" id="UP000799423"/>
    </source>
</evidence>
<dbReference type="Proteomes" id="UP000799423">
    <property type="component" value="Unassembled WGS sequence"/>
</dbReference>
<feature type="region of interest" description="Disordered" evidence="2">
    <location>
        <begin position="352"/>
        <end position="385"/>
    </location>
</feature>
<feature type="compositionally biased region" description="Acidic residues" evidence="2">
    <location>
        <begin position="369"/>
        <end position="385"/>
    </location>
</feature>